<evidence type="ECO:0000313" key="1">
    <source>
        <dbReference type="EMBL" id="CAK5093900.1"/>
    </source>
</evidence>
<comment type="caution">
    <text evidence="1">The sequence shown here is derived from an EMBL/GenBank/DDBJ whole genome shotgun (WGS) entry which is preliminary data.</text>
</comment>
<dbReference type="EMBL" id="CAVMJV010000095">
    <property type="protein sequence ID" value="CAK5093900.1"/>
    <property type="molecule type" value="Genomic_DNA"/>
</dbReference>
<proteinExistence type="predicted"/>
<gene>
    <name evidence="1" type="ORF">MENTE1834_LOCUS40480</name>
</gene>
<dbReference type="Proteomes" id="UP001497535">
    <property type="component" value="Unassembled WGS sequence"/>
</dbReference>
<name>A0ACB1AR05_MELEN</name>
<evidence type="ECO:0000313" key="2">
    <source>
        <dbReference type="Proteomes" id="UP001497535"/>
    </source>
</evidence>
<reference evidence="1" key="1">
    <citation type="submission" date="2023-11" db="EMBL/GenBank/DDBJ databases">
        <authorList>
            <person name="Poullet M."/>
        </authorList>
    </citation>
    <scope>NUCLEOTIDE SEQUENCE</scope>
    <source>
        <strain evidence="1">E1834</strain>
    </source>
</reference>
<accession>A0ACB1AR05</accession>
<organism evidence="1 2">
    <name type="scientific">Meloidogyne enterolobii</name>
    <name type="common">Root-knot nematode worm</name>
    <name type="synonym">Meloidogyne mayaguensis</name>
    <dbReference type="NCBI Taxonomy" id="390850"/>
    <lineage>
        <taxon>Eukaryota</taxon>
        <taxon>Metazoa</taxon>
        <taxon>Ecdysozoa</taxon>
        <taxon>Nematoda</taxon>
        <taxon>Chromadorea</taxon>
        <taxon>Rhabditida</taxon>
        <taxon>Tylenchina</taxon>
        <taxon>Tylenchomorpha</taxon>
        <taxon>Tylenchoidea</taxon>
        <taxon>Meloidogynidae</taxon>
        <taxon>Meloidogyninae</taxon>
        <taxon>Meloidogyne</taxon>
    </lineage>
</organism>
<sequence>MVTRRCHGQLLAIFMHQNYLSCEAYSNIRNRKQKYLLGMVPTLPKRNHWVLATAKIGEKELILTDSLNKRTSIEKLNIWKEYCKFLNKSQVSPPPIRHDLRNLCTIEYEKYF</sequence>
<protein>
    <submittedName>
        <fullName evidence="1">Uncharacterized protein</fullName>
    </submittedName>
</protein>
<keyword evidence="2" id="KW-1185">Reference proteome</keyword>